<dbReference type="Proteomes" id="UP000266861">
    <property type="component" value="Unassembled WGS sequence"/>
</dbReference>
<gene>
    <name evidence="1" type="ORF">Glove_51g95</name>
</gene>
<accession>A0A397JPI1</accession>
<dbReference type="EMBL" id="PQFF01000048">
    <property type="protein sequence ID" value="RHZ86380.1"/>
    <property type="molecule type" value="Genomic_DNA"/>
</dbReference>
<evidence type="ECO:0000313" key="1">
    <source>
        <dbReference type="EMBL" id="RHZ86380.1"/>
    </source>
</evidence>
<protein>
    <submittedName>
        <fullName evidence="1">Uncharacterized protein</fullName>
    </submittedName>
</protein>
<dbReference type="AlphaFoldDB" id="A0A397JPI1"/>
<sequence length="91" mass="10276">MLRVFQVIEEISNVFISLYKNSINTVKLVVLTPPKIYIIPKLSIIPLICCLGKTLLPMINTVEYRVLIGRFLSGIKVHGKSVLSNDFDKSK</sequence>
<comment type="caution">
    <text evidence="1">The sequence shown here is derived from an EMBL/GenBank/DDBJ whole genome shotgun (WGS) entry which is preliminary data.</text>
</comment>
<name>A0A397JPI1_9GLOM</name>
<keyword evidence="2" id="KW-1185">Reference proteome</keyword>
<reference evidence="1 2" key="1">
    <citation type="submission" date="2018-08" db="EMBL/GenBank/DDBJ databases">
        <title>Genome and evolution of the arbuscular mycorrhizal fungus Diversispora epigaea (formerly Glomus versiforme) and its bacterial endosymbionts.</title>
        <authorList>
            <person name="Sun X."/>
            <person name="Fei Z."/>
            <person name="Harrison M."/>
        </authorList>
    </citation>
    <scope>NUCLEOTIDE SEQUENCE [LARGE SCALE GENOMIC DNA]</scope>
    <source>
        <strain evidence="1 2">IT104</strain>
    </source>
</reference>
<evidence type="ECO:0000313" key="2">
    <source>
        <dbReference type="Proteomes" id="UP000266861"/>
    </source>
</evidence>
<proteinExistence type="predicted"/>
<organism evidence="1 2">
    <name type="scientific">Diversispora epigaea</name>
    <dbReference type="NCBI Taxonomy" id="1348612"/>
    <lineage>
        <taxon>Eukaryota</taxon>
        <taxon>Fungi</taxon>
        <taxon>Fungi incertae sedis</taxon>
        <taxon>Mucoromycota</taxon>
        <taxon>Glomeromycotina</taxon>
        <taxon>Glomeromycetes</taxon>
        <taxon>Diversisporales</taxon>
        <taxon>Diversisporaceae</taxon>
        <taxon>Diversispora</taxon>
    </lineage>
</organism>